<dbReference type="PaxDb" id="35128-Thaps7956"/>
<evidence type="ECO:0000256" key="1">
    <source>
        <dbReference type="SAM" id="SignalP"/>
    </source>
</evidence>
<dbReference type="RefSeq" id="XP_002292431.1">
    <property type="nucleotide sequence ID" value="XM_002292395.1"/>
</dbReference>
<name>B8C803_THAPS</name>
<dbReference type="EMBL" id="CM000645">
    <property type="protein sequence ID" value="EED90406.1"/>
    <property type="molecule type" value="Genomic_DNA"/>
</dbReference>
<protein>
    <recommendedName>
        <fullName evidence="2">(S)-ureidoglycine aminohydrolase cupin domain-containing protein</fullName>
    </recommendedName>
</protein>
<dbReference type="InterPro" id="IPR014710">
    <property type="entry name" value="RmlC-like_jellyroll"/>
</dbReference>
<dbReference type="InParanoid" id="B8C803"/>
<dbReference type="Gene3D" id="2.60.120.10">
    <property type="entry name" value="Jelly Rolls"/>
    <property type="match status" value="2"/>
</dbReference>
<evidence type="ECO:0000313" key="4">
    <source>
        <dbReference type="Proteomes" id="UP000001449"/>
    </source>
</evidence>
<keyword evidence="1" id="KW-0732">Signal</keyword>
<organism evidence="3 4">
    <name type="scientific">Thalassiosira pseudonana</name>
    <name type="common">Marine diatom</name>
    <name type="synonym">Cyclotella nana</name>
    <dbReference type="NCBI Taxonomy" id="35128"/>
    <lineage>
        <taxon>Eukaryota</taxon>
        <taxon>Sar</taxon>
        <taxon>Stramenopiles</taxon>
        <taxon>Ochrophyta</taxon>
        <taxon>Bacillariophyta</taxon>
        <taxon>Coscinodiscophyceae</taxon>
        <taxon>Thalassiosirophycidae</taxon>
        <taxon>Thalassiosirales</taxon>
        <taxon>Thalassiosiraceae</taxon>
        <taxon>Thalassiosira</taxon>
    </lineage>
</organism>
<reference evidence="3 4" key="2">
    <citation type="journal article" date="2008" name="Nature">
        <title>The Phaeodactylum genome reveals the evolutionary history of diatom genomes.</title>
        <authorList>
            <person name="Bowler C."/>
            <person name="Allen A.E."/>
            <person name="Badger J.H."/>
            <person name="Grimwood J."/>
            <person name="Jabbari K."/>
            <person name="Kuo A."/>
            <person name="Maheswari U."/>
            <person name="Martens C."/>
            <person name="Maumus F."/>
            <person name="Otillar R.P."/>
            <person name="Rayko E."/>
            <person name="Salamov A."/>
            <person name="Vandepoele K."/>
            <person name="Beszteri B."/>
            <person name="Gruber A."/>
            <person name="Heijde M."/>
            <person name="Katinka M."/>
            <person name="Mock T."/>
            <person name="Valentin K."/>
            <person name="Verret F."/>
            <person name="Berges J.A."/>
            <person name="Brownlee C."/>
            <person name="Cadoret J.P."/>
            <person name="Chiovitti A."/>
            <person name="Choi C.J."/>
            <person name="Coesel S."/>
            <person name="De Martino A."/>
            <person name="Detter J.C."/>
            <person name="Durkin C."/>
            <person name="Falciatore A."/>
            <person name="Fournet J."/>
            <person name="Haruta M."/>
            <person name="Huysman M.J."/>
            <person name="Jenkins B.D."/>
            <person name="Jiroutova K."/>
            <person name="Jorgensen R.E."/>
            <person name="Joubert Y."/>
            <person name="Kaplan A."/>
            <person name="Kroger N."/>
            <person name="Kroth P.G."/>
            <person name="La Roche J."/>
            <person name="Lindquist E."/>
            <person name="Lommer M."/>
            <person name="Martin-Jezequel V."/>
            <person name="Lopez P.J."/>
            <person name="Lucas S."/>
            <person name="Mangogna M."/>
            <person name="McGinnis K."/>
            <person name="Medlin L.K."/>
            <person name="Montsant A."/>
            <person name="Oudot-Le Secq M.P."/>
            <person name="Napoli C."/>
            <person name="Obornik M."/>
            <person name="Parker M.S."/>
            <person name="Petit J.L."/>
            <person name="Porcel B.M."/>
            <person name="Poulsen N."/>
            <person name="Robison M."/>
            <person name="Rychlewski L."/>
            <person name="Rynearson T.A."/>
            <person name="Schmutz J."/>
            <person name="Shapiro H."/>
            <person name="Siaut M."/>
            <person name="Stanley M."/>
            <person name="Sussman M.R."/>
            <person name="Taylor A.R."/>
            <person name="Vardi A."/>
            <person name="von Dassow P."/>
            <person name="Vyverman W."/>
            <person name="Willis A."/>
            <person name="Wyrwicz L.S."/>
            <person name="Rokhsar D.S."/>
            <person name="Weissenbach J."/>
            <person name="Armbrust E.V."/>
            <person name="Green B.R."/>
            <person name="Van de Peer Y."/>
            <person name="Grigoriev I.V."/>
        </authorList>
    </citation>
    <scope>NUCLEOTIDE SEQUENCE [LARGE SCALE GENOMIC DNA]</scope>
    <source>
        <strain evidence="3 4">CCMP1335</strain>
    </source>
</reference>
<dbReference type="eggNOG" id="ENOG502S336">
    <property type="taxonomic scope" value="Eukaryota"/>
</dbReference>
<gene>
    <name evidence="3" type="ORF">THAPSDRAFT_7956</name>
</gene>
<evidence type="ECO:0000313" key="3">
    <source>
        <dbReference type="EMBL" id="EED90406.1"/>
    </source>
</evidence>
<feature type="signal peptide" evidence="1">
    <location>
        <begin position="1"/>
        <end position="18"/>
    </location>
</feature>
<dbReference type="HOGENOM" id="CLU_1006430_0_0_1"/>
<dbReference type="PANTHER" id="PTHR40943">
    <property type="entry name" value="CYTOPLASMIC PROTEIN-RELATED"/>
    <property type="match status" value="1"/>
</dbReference>
<evidence type="ECO:0000259" key="2">
    <source>
        <dbReference type="Pfam" id="PF05899"/>
    </source>
</evidence>
<keyword evidence="4" id="KW-1185">Reference proteome</keyword>
<dbReference type="GeneID" id="7449304"/>
<dbReference type="Pfam" id="PF05899">
    <property type="entry name" value="Cupin_3"/>
    <property type="match status" value="2"/>
</dbReference>
<feature type="domain" description="(S)-ureidoglycine aminohydrolase cupin" evidence="2">
    <location>
        <begin position="206"/>
        <end position="272"/>
    </location>
</feature>
<dbReference type="AlphaFoldDB" id="B8C803"/>
<feature type="domain" description="(S)-ureidoglycine aminohydrolase cupin" evidence="2">
    <location>
        <begin position="74"/>
        <end position="146"/>
    </location>
</feature>
<dbReference type="Proteomes" id="UP000001449">
    <property type="component" value="Chromosome 9"/>
</dbReference>
<dbReference type="InterPro" id="IPR011051">
    <property type="entry name" value="RmlC_Cupin_sf"/>
</dbReference>
<dbReference type="InterPro" id="IPR008579">
    <property type="entry name" value="UGlyAH_Cupin_dom"/>
</dbReference>
<feature type="chain" id="PRO_5002866347" description="(S)-ureidoglycine aminohydrolase cupin domain-containing protein" evidence="1">
    <location>
        <begin position="19"/>
        <end position="277"/>
    </location>
</feature>
<dbReference type="KEGG" id="tps:THAPSDRAFT_7956"/>
<accession>B8C803</accession>
<dbReference type="SUPFAM" id="SSF51182">
    <property type="entry name" value="RmlC-like cupins"/>
    <property type="match status" value="2"/>
</dbReference>
<dbReference type="PANTHER" id="PTHR40943:SF1">
    <property type="entry name" value="CYTOPLASMIC PROTEIN"/>
    <property type="match status" value="1"/>
</dbReference>
<proteinExistence type="predicted"/>
<reference evidence="3 4" key="1">
    <citation type="journal article" date="2004" name="Science">
        <title>The genome of the diatom Thalassiosira pseudonana: ecology, evolution, and metabolism.</title>
        <authorList>
            <person name="Armbrust E.V."/>
            <person name="Berges J.A."/>
            <person name="Bowler C."/>
            <person name="Green B.R."/>
            <person name="Martinez D."/>
            <person name="Putnam N.H."/>
            <person name="Zhou S."/>
            <person name="Allen A.E."/>
            <person name="Apt K.E."/>
            <person name="Bechner M."/>
            <person name="Brzezinski M.A."/>
            <person name="Chaal B.K."/>
            <person name="Chiovitti A."/>
            <person name="Davis A.K."/>
            <person name="Demarest M.S."/>
            <person name="Detter J.C."/>
            <person name="Glavina T."/>
            <person name="Goodstein D."/>
            <person name="Hadi M.Z."/>
            <person name="Hellsten U."/>
            <person name="Hildebrand M."/>
            <person name="Jenkins B.D."/>
            <person name="Jurka J."/>
            <person name="Kapitonov V.V."/>
            <person name="Kroger N."/>
            <person name="Lau W.W."/>
            <person name="Lane T.W."/>
            <person name="Larimer F.W."/>
            <person name="Lippmeier J.C."/>
            <person name="Lucas S."/>
            <person name="Medina M."/>
            <person name="Montsant A."/>
            <person name="Obornik M."/>
            <person name="Parker M.S."/>
            <person name="Palenik B."/>
            <person name="Pazour G.J."/>
            <person name="Richardson P.M."/>
            <person name="Rynearson T.A."/>
            <person name="Saito M.A."/>
            <person name="Schwartz D.C."/>
            <person name="Thamatrakoln K."/>
            <person name="Valentin K."/>
            <person name="Vardi A."/>
            <person name="Wilkerson F.P."/>
            <person name="Rokhsar D.S."/>
        </authorList>
    </citation>
    <scope>NUCLEOTIDE SEQUENCE [LARGE SCALE GENOMIC DNA]</scope>
    <source>
        <strain evidence="3 4">CCMP1335</strain>
    </source>
</reference>
<sequence length="277" mass="30630">MKLSQPFALLSLTGTSIAFTATSPQADVVPHLRLRIWNRFNYLQEQPLLQMHHQRLRATFDWGAPQDASRKLCDDGVFRAGAWYCSEGGWESPNGKGATEVFYVLEGHGMLGDADGAQHWFGPGDVVIIPKGHTGRWDVHSPIHKVWAVNAHPNTEESGPIIRVQVDHYNSFAPHCLFDTSSNDALYGNTESVQSASNTFYDVGPTKVGVWTCEPGSFEVSYANRQWFHVLEGTMFISGRDGTSKRCVAGDTVMLPEGWTGYVDVVEGVKKVWTTAA</sequence>